<evidence type="ECO:0000313" key="1">
    <source>
        <dbReference type="EMBL" id="KAI4374321.1"/>
    </source>
</evidence>
<accession>A0ACB9R7R8</accession>
<reference evidence="2" key="1">
    <citation type="journal article" date="2023" name="Front. Plant Sci.">
        <title>Chromosomal-level genome assembly of Melastoma candidum provides insights into trichome evolution.</title>
        <authorList>
            <person name="Zhong Y."/>
            <person name="Wu W."/>
            <person name="Sun C."/>
            <person name="Zou P."/>
            <person name="Liu Y."/>
            <person name="Dai S."/>
            <person name="Zhou R."/>
        </authorList>
    </citation>
    <scope>NUCLEOTIDE SEQUENCE [LARGE SCALE GENOMIC DNA]</scope>
</reference>
<gene>
    <name evidence="1" type="ORF">MLD38_012328</name>
</gene>
<keyword evidence="2" id="KW-1185">Reference proteome</keyword>
<comment type="caution">
    <text evidence="1">The sequence shown here is derived from an EMBL/GenBank/DDBJ whole genome shotgun (WGS) entry which is preliminary data.</text>
</comment>
<dbReference type="Proteomes" id="UP001057402">
    <property type="component" value="Chromosome 4"/>
</dbReference>
<organism evidence="1 2">
    <name type="scientific">Melastoma candidum</name>
    <dbReference type="NCBI Taxonomy" id="119954"/>
    <lineage>
        <taxon>Eukaryota</taxon>
        <taxon>Viridiplantae</taxon>
        <taxon>Streptophyta</taxon>
        <taxon>Embryophyta</taxon>
        <taxon>Tracheophyta</taxon>
        <taxon>Spermatophyta</taxon>
        <taxon>Magnoliopsida</taxon>
        <taxon>eudicotyledons</taxon>
        <taxon>Gunneridae</taxon>
        <taxon>Pentapetalae</taxon>
        <taxon>rosids</taxon>
        <taxon>malvids</taxon>
        <taxon>Myrtales</taxon>
        <taxon>Melastomataceae</taxon>
        <taxon>Melastomatoideae</taxon>
        <taxon>Melastomateae</taxon>
        <taxon>Melastoma</taxon>
    </lineage>
</organism>
<proteinExistence type="predicted"/>
<name>A0ACB9R7R8_9MYRT</name>
<protein>
    <submittedName>
        <fullName evidence="1">Uncharacterized protein</fullName>
    </submittedName>
</protein>
<evidence type="ECO:0000313" key="2">
    <source>
        <dbReference type="Proteomes" id="UP001057402"/>
    </source>
</evidence>
<dbReference type="EMBL" id="CM042883">
    <property type="protein sequence ID" value="KAI4374321.1"/>
    <property type="molecule type" value="Genomic_DNA"/>
</dbReference>
<sequence>MSLPQATSASGATGFPTKPKLKATSKATTQTPESKHLSSFKTRAITPNPFPSSIPCISFSPSSPHPFAAAHSASFSLFQSLTLTPSHTVPLSDVVSSLSFRLDGALLAASDLTGTIRVIDVKSRTPLRRLASHSRPVRFVKYPAVADKLHLVSGGDDGLVKYWDVAGESVVREFRGHKDYVRSGDCSPVDAECFVTGSYDHVVRLWDVRSGGRDSVMEVNHGKPVEDVVYLPSGSLIATAGGNTVKVWDLISGGRMVCEMESHNKTVTSLCVGRVGKPGRGDAGEEGMEYRILSVGLDGYLKVFDYSRLKVTYSLRLPAALLSVGVSADGQVLAIGTSNGNIFAGKRKTKDPEGSDTTGSGEVGIFDFGELPQARPKVLRPGSYRYFHRGQSEKPAEEEHVIAKPKKVKLAEHDKLLKKFRHKEALVSAIRAGDPEKVVAVMEELIARKKLLKCVSNVDEEEELEVLLKFLHKNTTVPRHAGLLMGLARKVVDAKAEEISTSEALKVQVRNLKRAVEEEVRIQEELLEIQGMISPLLRIAGRR</sequence>